<dbReference type="PANTHER" id="PTHR45729">
    <property type="entry name" value="RABPHILIN, ISOFORM A"/>
    <property type="match status" value="1"/>
</dbReference>
<dbReference type="InterPro" id="IPR013083">
    <property type="entry name" value="Znf_RING/FYVE/PHD"/>
</dbReference>
<dbReference type="GO" id="GO:0008270">
    <property type="term" value="F:zinc ion binding"/>
    <property type="evidence" value="ECO:0007669"/>
    <property type="project" value="UniProtKB-KW"/>
</dbReference>
<evidence type="ECO:0000259" key="15">
    <source>
        <dbReference type="PROSITE" id="PS50178"/>
    </source>
</evidence>
<protein>
    <recommendedName>
        <fullName evidence="10">Rab effector Noc2</fullName>
    </recommendedName>
    <alternativeName>
        <fullName evidence="12">No C2 domains protein</fullName>
    </alternativeName>
    <alternativeName>
        <fullName evidence="11">Rabphilin-3A-like protein</fullName>
    </alternativeName>
</protein>
<keyword evidence="5 13" id="KW-0863">Zinc-finger</keyword>
<dbReference type="PANTHER" id="PTHR45729:SF4">
    <property type="entry name" value="RAB EFFECTOR NOC2"/>
    <property type="match status" value="1"/>
</dbReference>
<keyword evidence="18" id="KW-1185">Reference proteome</keyword>
<evidence type="ECO:0000256" key="5">
    <source>
        <dbReference type="ARBA" id="ARBA00022771"/>
    </source>
</evidence>
<reference evidence="17 18" key="1">
    <citation type="journal article" date="2018" name="Nat. Ecol. Evol.">
        <title>Shark genomes provide insights into elasmobranch evolution and the origin of vertebrates.</title>
        <authorList>
            <person name="Hara Y"/>
            <person name="Yamaguchi K"/>
            <person name="Onimaru K"/>
            <person name="Kadota M"/>
            <person name="Koyanagi M"/>
            <person name="Keeley SD"/>
            <person name="Tatsumi K"/>
            <person name="Tanaka K"/>
            <person name="Motone F"/>
            <person name="Kageyama Y"/>
            <person name="Nozu R"/>
            <person name="Adachi N"/>
            <person name="Nishimura O"/>
            <person name="Nakagawa R"/>
            <person name="Tanegashima C"/>
            <person name="Kiyatake I"/>
            <person name="Matsumoto R"/>
            <person name="Murakumo K"/>
            <person name="Nishida K"/>
            <person name="Terakita A"/>
            <person name="Kuratani S"/>
            <person name="Sato K"/>
            <person name="Hyodo S Kuraku.S."/>
        </authorList>
    </citation>
    <scope>NUCLEOTIDE SEQUENCE [LARGE SCALE GENOMIC DNA]</scope>
</reference>
<dbReference type="GO" id="GO:0030658">
    <property type="term" value="C:transport vesicle membrane"/>
    <property type="evidence" value="ECO:0007669"/>
    <property type="project" value="UniProtKB-SubCell"/>
</dbReference>
<dbReference type="InterPro" id="IPR011011">
    <property type="entry name" value="Znf_FYVE_PHD"/>
</dbReference>
<keyword evidence="3" id="KW-0963">Cytoplasm</keyword>
<dbReference type="AlphaFoldDB" id="A0A401RZU6"/>
<keyword evidence="8" id="KW-0968">Cytoplasmic vesicle</keyword>
<dbReference type="InterPro" id="IPR010911">
    <property type="entry name" value="Rab_BD"/>
</dbReference>
<dbReference type="InterPro" id="IPR041282">
    <property type="entry name" value="FYVE_2"/>
</dbReference>
<evidence type="ECO:0000256" key="2">
    <source>
        <dbReference type="ARBA" id="ARBA00022483"/>
    </source>
</evidence>
<feature type="region of interest" description="Disordered" evidence="14">
    <location>
        <begin position="207"/>
        <end position="328"/>
    </location>
</feature>
<evidence type="ECO:0000313" key="17">
    <source>
        <dbReference type="EMBL" id="GCC23675.1"/>
    </source>
</evidence>
<dbReference type="EMBL" id="BEZZ01000035">
    <property type="protein sequence ID" value="GCC23675.1"/>
    <property type="molecule type" value="Genomic_DNA"/>
</dbReference>
<evidence type="ECO:0000313" key="18">
    <source>
        <dbReference type="Proteomes" id="UP000287033"/>
    </source>
</evidence>
<sequence>MADTIFGSGTDQWVCPNDRQLALRAKLKTGWSVHTNETEKQRQNQILTKKEIAVILDVIKRAESLDLVEQKRIGRLVERLENMKKNVMGNGLAQCLLCGELLGFLGSTAVFCQDCRKKVCIKCGIETLGSQRRPIWLCKICSEGREIWKRSGAWFYKGLPKYILPLKSTARNTELQLRPIQMEHGQSIIVNRSYSWAKGRVVSSDSESESECSNCSQDDNVSANSSKNHNTEKGREKPGRKMKVSSYEPTSRTAASYKLTNTLSESRTSLGSEHGGHSSATGSYSGDGPGDDCSDFDKNSLADESKHVWQFDKTRTQGRNMADTGILK</sequence>
<dbReference type="GO" id="GO:0017158">
    <property type="term" value="P:regulation of calcium ion-dependent exocytosis"/>
    <property type="evidence" value="ECO:0007669"/>
    <property type="project" value="TreeGrafter"/>
</dbReference>
<dbReference type="SUPFAM" id="SSF57903">
    <property type="entry name" value="FYVE/PHD zinc finger"/>
    <property type="match status" value="1"/>
</dbReference>
<dbReference type="PROSITE" id="PS50178">
    <property type="entry name" value="ZF_FYVE"/>
    <property type="match status" value="1"/>
</dbReference>
<dbReference type="GO" id="GO:0006887">
    <property type="term" value="P:exocytosis"/>
    <property type="evidence" value="ECO:0007669"/>
    <property type="project" value="UniProtKB-KW"/>
</dbReference>
<name>A0A401RZU6_CHIPU</name>
<organism evidence="17 18">
    <name type="scientific">Chiloscyllium punctatum</name>
    <name type="common">Brownbanded bambooshark</name>
    <name type="synonym">Hemiscyllium punctatum</name>
    <dbReference type="NCBI Taxonomy" id="137246"/>
    <lineage>
        <taxon>Eukaryota</taxon>
        <taxon>Metazoa</taxon>
        <taxon>Chordata</taxon>
        <taxon>Craniata</taxon>
        <taxon>Vertebrata</taxon>
        <taxon>Chondrichthyes</taxon>
        <taxon>Elasmobranchii</taxon>
        <taxon>Galeomorphii</taxon>
        <taxon>Galeoidea</taxon>
        <taxon>Orectolobiformes</taxon>
        <taxon>Hemiscylliidae</taxon>
        <taxon>Chiloscyllium</taxon>
    </lineage>
</organism>
<evidence type="ECO:0000256" key="3">
    <source>
        <dbReference type="ARBA" id="ARBA00022490"/>
    </source>
</evidence>
<dbReference type="InterPro" id="IPR043566">
    <property type="entry name" value="Rabphilin/DOC2/Noc2"/>
</dbReference>
<dbReference type="PROSITE" id="PS50916">
    <property type="entry name" value="RABBD"/>
    <property type="match status" value="1"/>
</dbReference>
<dbReference type="InterPro" id="IPR017455">
    <property type="entry name" value="Znf_FYVE-rel"/>
</dbReference>
<feature type="domain" description="RabBD" evidence="16">
    <location>
        <begin position="41"/>
        <end position="158"/>
    </location>
</feature>
<dbReference type="GO" id="GO:0098793">
    <property type="term" value="C:presynapse"/>
    <property type="evidence" value="ECO:0007669"/>
    <property type="project" value="GOC"/>
</dbReference>
<evidence type="ECO:0000259" key="16">
    <source>
        <dbReference type="PROSITE" id="PS50916"/>
    </source>
</evidence>
<accession>A0A401RZU6</accession>
<feature type="domain" description="FYVE-type" evidence="15">
    <location>
        <begin position="89"/>
        <end position="146"/>
    </location>
</feature>
<dbReference type="FunFam" id="3.30.40.10:FF:000347">
    <property type="entry name" value="rab effector Noc2 isoform X1"/>
    <property type="match status" value="1"/>
</dbReference>
<feature type="compositionally biased region" description="Polar residues" evidence="14">
    <location>
        <begin position="247"/>
        <end position="271"/>
    </location>
</feature>
<proteinExistence type="predicted"/>
<evidence type="ECO:0000256" key="13">
    <source>
        <dbReference type="PROSITE-ProRule" id="PRU00091"/>
    </source>
</evidence>
<evidence type="ECO:0000256" key="6">
    <source>
        <dbReference type="ARBA" id="ARBA00022833"/>
    </source>
</evidence>
<evidence type="ECO:0000256" key="8">
    <source>
        <dbReference type="ARBA" id="ARBA00023329"/>
    </source>
</evidence>
<evidence type="ECO:0000256" key="4">
    <source>
        <dbReference type="ARBA" id="ARBA00022723"/>
    </source>
</evidence>
<evidence type="ECO:0000256" key="10">
    <source>
        <dbReference type="ARBA" id="ARBA00074108"/>
    </source>
</evidence>
<dbReference type="Gene3D" id="3.30.40.10">
    <property type="entry name" value="Zinc/RING finger domain, C3HC4 (zinc finger)"/>
    <property type="match status" value="1"/>
</dbReference>
<keyword evidence="6" id="KW-0862">Zinc</keyword>
<feature type="compositionally biased region" description="Basic and acidic residues" evidence="14">
    <location>
        <begin position="229"/>
        <end position="239"/>
    </location>
</feature>
<dbReference type="STRING" id="137246.A0A401RZU6"/>
<feature type="compositionally biased region" description="Basic and acidic residues" evidence="14">
    <location>
        <begin position="295"/>
        <end position="315"/>
    </location>
</feature>
<dbReference type="Pfam" id="PF02318">
    <property type="entry name" value="FYVE_2"/>
    <property type="match status" value="1"/>
</dbReference>
<comment type="caution">
    <text evidence="17">The sequence shown here is derived from an EMBL/GenBank/DDBJ whole genome shotgun (WGS) entry which is preliminary data.</text>
</comment>
<dbReference type="GO" id="GO:0061669">
    <property type="term" value="P:spontaneous neurotransmitter secretion"/>
    <property type="evidence" value="ECO:0007669"/>
    <property type="project" value="TreeGrafter"/>
</dbReference>
<keyword evidence="2" id="KW-0268">Exocytosis</keyword>
<evidence type="ECO:0000256" key="11">
    <source>
        <dbReference type="ARBA" id="ARBA00075319"/>
    </source>
</evidence>
<dbReference type="InterPro" id="IPR041857">
    <property type="entry name" value="Noc2_FYVE"/>
</dbReference>
<keyword evidence="4" id="KW-0479">Metal-binding</keyword>
<dbReference type="OrthoDB" id="270970at2759"/>
<comment type="subcellular location">
    <subcellularLocation>
        <location evidence="1">Cytoplasmic vesicle</location>
        <location evidence="1">Secretory vesicle membrane</location>
    </subcellularLocation>
</comment>
<comment type="subunit">
    <text evidence="9">Recruited to dense-core vesicles through specific interaction with RAB27A in endocrine cells. Interacts with RAB3A, RAB3B, RAB3C and RAB3D. Interacts with ZYX.</text>
</comment>
<dbReference type="GO" id="GO:0031267">
    <property type="term" value="F:small GTPase binding"/>
    <property type="evidence" value="ECO:0007669"/>
    <property type="project" value="InterPro"/>
</dbReference>
<dbReference type="OMA" id="AGKRHTW"/>
<evidence type="ECO:0000256" key="14">
    <source>
        <dbReference type="SAM" id="MobiDB-lite"/>
    </source>
</evidence>
<dbReference type="CDD" id="cd15763">
    <property type="entry name" value="FYVE_RPH3L"/>
    <property type="match status" value="1"/>
</dbReference>
<keyword evidence="7" id="KW-0472">Membrane</keyword>
<gene>
    <name evidence="17" type="ORF">chiPu_0002073</name>
</gene>
<dbReference type="GO" id="GO:0006886">
    <property type="term" value="P:intracellular protein transport"/>
    <property type="evidence" value="ECO:0007669"/>
    <property type="project" value="InterPro"/>
</dbReference>
<evidence type="ECO:0000256" key="9">
    <source>
        <dbReference type="ARBA" id="ARBA00066230"/>
    </source>
</evidence>
<evidence type="ECO:0000256" key="12">
    <source>
        <dbReference type="ARBA" id="ARBA00083393"/>
    </source>
</evidence>
<dbReference type="Proteomes" id="UP000287033">
    <property type="component" value="Unassembled WGS sequence"/>
</dbReference>
<evidence type="ECO:0000256" key="7">
    <source>
        <dbReference type="ARBA" id="ARBA00023136"/>
    </source>
</evidence>
<evidence type="ECO:0000256" key="1">
    <source>
        <dbReference type="ARBA" id="ARBA00004250"/>
    </source>
</evidence>